<dbReference type="InterPro" id="IPR051796">
    <property type="entry name" value="ISF_SsuE-like"/>
</dbReference>
<evidence type="ECO:0000313" key="5">
    <source>
        <dbReference type="Proteomes" id="UP001470230"/>
    </source>
</evidence>
<dbReference type="InterPro" id="IPR005025">
    <property type="entry name" value="FMN_Rdtase-like_dom"/>
</dbReference>
<dbReference type="Gene3D" id="3.40.50.360">
    <property type="match status" value="1"/>
</dbReference>
<protein>
    <recommendedName>
        <fullName evidence="3">NADPH-dependent FMN reductase-like domain-containing protein</fullName>
    </recommendedName>
</protein>
<keyword evidence="5" id="KW-1185">Reference proteome</keyword>
<dbReference type="PANTHER" id="PTHR43278">
    <property type="entry name" value="NAD(P)H-DEPENDENT FMN-CONTAINING OXIDOREDUCTASE YWQN-RELATED"/>
    <property type="match status" value="1"/>
</dbReference>
<dbReference type="SUPFAM" id="SSF52218">
    <property type="entry name" value="Flavoproteins"/>
    <property type="match status" value="1"/>
</dbReference>
<dbReference type="PANTHER" id="PTHR43278:SF4">
    <property type="entry name" value="NAD(P)H-DEPENDENT FMN-CONTAINING OXIDOREDUCTASE YWQN-RELATED"/>
    <property type="match status" value="1"/>
</dbReference>
<evidence type="ECO:0000259" key="3">
    <source>
        <dbReference type="Pfam" id="PF03358"/>
    </source>
</evidence>
<keyword evidence="2" id="KW-0288">FMN</keyword>
<organism evidence="4 5">
    <name type="scientific">Tritrichomonas musculus</name>
    <dbReference type="NCBI Taxonomy" id="1915356"/>
    <lineage>
        <taxon>Eukaryota</taxon>
        <taxon>Metamonada</taxon>
        <taxon>Parabasalia</taxon>
        <taxon>Tritrichomonadida</taxon>
        <taxon>Tritrichomonadidae</taxon>
        <taxon>Tritrichomonas</taxon>
    </lineage>
</organism>
<evidence type="ECO:0000256" key="1">
    <source>
        <dbReference type="ARBA" id="ARBA00022630"/>
    </source>
</evidence>
<dbReference type="InterPro" id="IPR029039">
    <property type="entry name" value="Flavoprotein-like_sf"/>
</dbReference>
<dbReference type="EMBL" id="JAPFFF010000016">
    <property type="protein sequence ID" value="KAK8865207.1"/>
    <property type="molecule type" value="Genomic_DNA"/>
</dbReference>
<evidence type="ECO:0000256" key="2">
    <source>
        <dbReference type="ARBA" id="ARBA00022643"/>
    </source>
</evidence>
<keyword evidence="1" id="KW-0285">Flavoprotein</keyword>
<accession>A0ABR2ILL1</accession>
<comment type="caution">
    <text evidence="4">The sequence shown here is derived from an EMBL/GenBank/DDBJ whole genome shotgun (WGS) entry which is preliminary data.</text>
</comment>
<reference evidence="4 5" key="1">
    <citation type="submission" date="2024-04" db="EMBL/GenBank/DDBJ databases">
        <title>Tritrichomonas musculus Genome.</title>
        <authorList>
            <person name="Alves-Ferreira E."/>
            <person name="Grigg M."/>
            <person name="Lorenzi H."/>
            <person name="Galac M."/>
        </authorList>
    </citation>
    <scope>NUCLEOTIDE SEQUENCE [LARGE SCALE GENOMIC DNA]</scope>
    <source>
        <strain evidence="4 5">EAF2021</strain>
    </source>
</reference>
<feature type="domain" description="NADPH-dependent FMN reductase-like" evidence="3">
    <location>
        <begin position="1"/>
        <end position="155"/>
    </location>
</feature>
<evidence type="ECO:0000313" key="4">
    <source>
        <dbReference type="EMBL" id="KAK8865207.1"/>
    </source>
</evidence>
<name>A0ABR2ILL1_9EUKA</name>
<gene>
    <name evidence="4" type="ORF">M9Y10_010744</name>
</gene>
<dbReference type="Pfam" id="PF03358">
    <property type="entry name" value="FMN_red"/>
    <property type="match status" value="1"/>
</dbReference>
<sequence>MSVVLLNGSPHLKGCTFNALNEVAKALNENGIKTEIFQVGPKPIAGCIGCFQCQKTGFCEQFKNDKVNEFIRLVDEKNFDGYVLGAPVYYAAANGSITSFLNRAFFASLQTKLVGKPGAAVVNARRGGCSATFDQLNKYFTISSMPVVSSLYWNETHGMTLKEQNEDREGMKTLKALGENMAWLIKSIKFGKENGIEFPKRKLIKPNEYPINK</sequence>
<dbReference type="Proteomes" id="UP001470230">
    <property type="component" value="Unassembled WGS sequence"/>
</dbReference>
<proteinExistence type="predicted"/>